<dbReference type="EMBL" id="MU003493">
    <property type="protein sequence ID" value="KAF2477304.1"/>
    <property type="molecule type" value="Genomic_DNA"/>
</dbReference>
<dbReference type="Proteomes" id="UP000799755">
    <property type="component" value="Unassembled WGS sequence"/>
</dbReference>
<reference evidence="1" key="1">
    <citation type="journal article" date="2020" name="Stud. Mycol.">
        <title>101 Dothideomycetes genomes: a test case for predicting lifestyles and emergence of pathogens.</title>
        <authorList>
            <person name="Haridas S."/>
            <person name="Albert R."/>
            <person name="Binder M."/>
            <person name="Bloem J."/>
            <person name="Labutti K."/>
            <person name="Salamov A."/>
            <person name="Andreopoulos B."/>
            <person name="Baker S."/>
            <person name="Barry K."/>
            <person name="Bills G."/>
            <person name="Bluhm B."/>
            <person name="Cannon C."/>
            <person name="Castanera R."/>
            <person name="Culley D."/>
            <person name="Daum C."/>
            <person name="Ezra D."/>
            <person name="Gonzalez J."/>
            <person name="Henrissat B."/>
            <person name="Kuo A."/>
            <person name="Liang C."/>
            <person name="Lipzen A."/>
            <person name="Lutzoni F."/>
            <person name="Magnuson J."/>
            <person name="Mondo S."/>
            <person name="Nolan M."/>
            <person name="Ohm R."/>
            <person name="Pangilinan J."/>
            <person name="Park H.-J."/>
            <person name="Ramirez L."/>
            <person name="Alfaro M."/>
            <person name="Sun H."/>
            <person name="Tritt A."/>
            <person name="Yoshinaga Y."/>
            <person name="Zwiers L.-H."/>
            <person name="Turgeon B."/>
            <person name="Goodwin S."/>
            <person name="Spatafora J."/>
            <person name="Crous P."/>
            <person name="Grigoriev I."/>
        </authorList>
    </citation>
    <scope>NUCLEOTIDE SEQUENCE</scope>
    <source>
        <strain evidence="1">ATCC 200398</strain>
    </source>
</reference>
<organism evidence="1 2">
    <name type="scientific">Lindgomyces ingoldianus</name>
    <dbReference type="NCBI Taxonomy" id="673940"/>
    <lineage>
        <taxon>Eukaryota</taxon>
        <taxon>Fungi</taxon>
        <taxon>Dikarya</taxon>
        <taxon>Ascomycota</taxon>
        <taxon>Pezizomycotina</taxon>
        <taxon>Dothideomycetes</taxon>
        <taxon>Pleosporomycetidae</taxon>
        <taxon>Pleosporales</taxon>
        <taxon>Lindgomycetaceae</taxon>
        <taxon>Lindgomyces</taxon>
    </lineage>
</organism>
<sequence>MSGIDRSIGGVAGELGRFGLAKYGENGHTQDQQARRTPYVLNYGVYIIYIIATAILKPAKHTQ</sequence>
<comment type="caution">
    <text evidence="1">The sequence shown here is derived from an EMBL/GenBank/DDBJ whole genome shotgun (WGS) entry which is preliminary data.</text>
</comment>
<protein>
    <submittedName>
        <fullName evidence="1">Uncharacterized protein</fullName>
    </submittedName>
</protein>
<keyword evidence="2" id="KW-1185">Reference proteome</keyword>
<evidence type="ECO:0000313" key="1">
    <source>
        <dbReference type="EMBL" id="KAF2477304.1"/>
    </source>
</evidence>
<evidence type="ECO:0000313" key="2">
    <source>
        <dbReference type="Proteomes" id="UP000799755"/>
    </source>
</evidence>
<gene>
    <name evidence="1" type="ORF">BDR25DRAFT_300278</name>
</gene>
<name>A0ACB6RD96_9PLEO</name>
<accession>A0ACB6RD96</accession>
<proteinExistence type="predicted"/>